<dbReference type="CDD" id="cd09729">
    <property type="entry name" value="Cse1_I-E"/>
    <property type="match status" value="1"/>
</dbReference>
<comment type="caution">
    <text evidence="1">The sequence shown here is derived from an EMBL/GenBank/DDBJ whole genome shotgun (WGS) entry which is preliminary data.</text>
</comment>
<evidence type="ECO:0000313" key="1">
    <source>
        <dbReference type="EMBL" id="KOX90665.1"/>
    </source>
</evidence>
<dbReference type="Pfam" id="PF09481">
    <property type="entry name" value="CRISPR_Cse1"/>
    <property type="match status" value="1"/>
</dbReference>
<dbReference type="RefSeq" id="WP_053768177.1">
    <property type="nucleotide sequence ID" value="NZ_LHCI01000106.1"/>
</dbReference>
<dbReference type="AlphaFoldDB" id="A0A0M9AH13"/>
<protein>
    <submittedName>
        <fullName evidence="1">CRISPR-associated protein CasA/Cse1</fullName>
    </submittedName>
</protein>
<dbReference type="PATRIC" id="fig|271.14.peg.1932"/>
<sequence length="490" mass="54467">MKKFSLLEEPWIPVLREGRVEEVGLREALLQAHNITRIETPSPLEEAALHRLLLAVLHRALMGPRRLEDVLDWWRAGRFPEGPLTNYLDRFADRFFLFHPKTPFFQVADLPEENALPWSKLLPELASGNNPTLFDHTTEENVPKVAYAQAARALLVHQTFALGGLLRRFGVASAKDAPVARPALFLPTGGNLLETLLLNLVPYTPEEDAPIWEVPPLRLADLEGGRTKWPIAGRTRVYTWPTRGVRLLDEGGGVRFMGYGPGVEPLEATYRDPMVAQRLDSRGNLAALRLSEDRSFWRDFSAMLPRQGGKVAATVEHAENLQGELEDGGEEARVALRVLGQVSDQAKVLDVRREVYPLPPGLLCPEAEGKLEKALKDAEELGRGLQGLALQVARAVVGERDRKELTDFARSLPLGRLYWHALDGAFPGFLARVGEGEALGLWQEALKRAALEAWAATRLFLGTEARHLKAVAEGERVLGRLLGELKEVVK</sequence>
<organism evidence="1 2">
    <name type="scientific">Thermus aquaticus</name>
    <dbReference type="NCBI Taxonomy" id="271"/>
    <lineage>
        <taxon>Bacteria</taxon>
        <taxon>Thermotogati</taxon>
        <taxon>Deinococcota</taxon>
        <taxon>Deinococci</taxon>
        <taxon>Thermales</taxon>
        <taxon>Thermaceae</taxon>
        <taxon>Thermus</taxon>
    </lineage>
</organism>
<dbReference type="Proteomes" id="UP000037685">
    <property type="component" value="Unassembled WGS sequence"/>
</dbReference>
<evidence type="ECO:0000313" key="2">
    <source>
        <dbReference type="Proteomes" id="UP000037685"/>
    </source>
</evidence>
<gene>
    <name evidence="1" type="primary">cse1</name>
    <name evidence="1" type="ORF">BVI061214_01859</name>
</gene>
<dbReference type="Gene3D" id="1.10.132.100">
    <property type="match status" value="1"/>
</dbReference>
<dbReference type="NCBIfam" id="TIGR02547">
    <property type="entry name" value="casA_cse1"/>
    <property type="match status" value="1"/>
</dbReference>
<dbReference type="InterPro" id="IPR013381">
    <property type="entry name" value="CRISPR-assoc_prot_Cse1"/>
</dbReference>
<name>A0A0M9AH13_THEAQ</name>
<proteinExistence type="predicted"/>
<accession>A0A0M9AH13</accession>
<reference evidence="1 2" key="1">
    <citation type="submission" date="2015-07" db="EMBL/GenBank/DDBJ databases">
        <authorList>
            <person name="Noorani M."/>
        </authorList>
    </citation>
    <scope>NUCLEOTIDE SEQUENCE [LARGE SCALE GENOMIC DNA]</scope>
    <source>
        <strain evidence="2">ATCC 25104 / DSM 625 / JCM 10724 / NBRC 103206 / NCIMB 11243 / YT-1</strain>
    </source>
</reference>
<dbReference type="EMBL" id="LHCI01000106">
    <property type="protein sequence ID" value="KOX90665.1"/>
    <property type="molecule type" value="Genomic_DNA"/>
</dbReference>